<sequence>MKGADAARVSLLRAATERAGYEAVLALADVKTTHSTYEPDDGYGYRQRYWDDDEDEDGEDSDGPADYEIQELIDVDVTLTHWTGPHGDRLEATSLDVGAEEVCASARTDDLEPYASEYEGYMGNWGNTLDRWYHRAAVVVWPREQAFANRAETSPAWALDALAEMALAGDVSGAKAAAATLEPFWDSALRARSPQDKDRISETFGKALRTADAVADAAAASMLLRPFRIENLTADDVAPFGKLASRYGQQWTIGLLRTWAGAGEPTWAIGGPERRQWVADSLPGLCAGLHAAPGAGAMAAQLLLDLAWKWLSEAVGIAIRSSSPRYRDSGLDNLGRPLASVLTAAAATGTASTRATVAAYLRQQPDAVTALEMPALRAAAGLPGDGLRGEAGFGDLAADCAARLRTRLALPRRTSTDWSITLSAGGCACDLCDTLRAFLADPDRRTLEWPLAEKRRQHVHSRIDAAELPVSHVTRRQGRPYTLVLHKTDALFTDEAKARDRDQADLDWLAAEWHAAPDPLALS</sequence>
<name>A0A1C3P6G6_9ACTN</name>
<evidence type="ECO:0000313" key="3">
    <source>
        <dbReference type="Proteomes" id="UP000199013"/>
    </source>
</evidence>
<accession>A0A1C3P6G6</accession>
<feature type="region of interest" description="Disordered" evidence="1">
    <location>
        <begin position="36"/>
        <end position="65"/>
    </location>
</feature>
<organism evidence="2 3">
    <name type="scientific">Candidatus Protofrankia californiensis</name>
    <dbReference type="NCBI Taxonomy" id="1839754"/>
    <lineage>
        <taxon>Bacteria</taxon>
        <taxon>Bacillati</taxon>
        <taxon>Actinomycetota</taxon>
        <taxon>Actinomycetes</taxon>
        <taxon>Frankiales</taxon>
        <taxon>Frankiaceae</taxon>
        <taxon>Protofrankia</taxon>
    </lineage>
</organism>
<dbReference type="EMBL" id="FLUV01001894">
    <property type="protein sequence ID" value="SBW25389.1"/>
    <property type="molecule type" value="Genomic_DNA"/>
</dbReference>
<protein>
    <submittedName>
        <fullName evidence="2">2OG-Fe(II) oxygenase</fullName>
    </submittedName>
</protein>
<dbReference type="Proteomes" id="UP000199013">
    <property type="component" value="Unassembled WGS sequence"/>
</dbReference>
<feature type="compositionally biased region" description="Acidic residues" evidence="1">
    <location>
        <begin position="51"/>
        <end position="65"/>
    </location>
</feature>
<proteinExistence type="predicted"/>
<evidence type="ECO:0000313" key="2">
    <source>
        <dbReference type="EMBL" id="SBW25389.1"/>
    </source>
</evidence>
<gene>
    <name evidence="2" type="ORF">FDG2_4533</name>
</gene>
<reference evidence="3" key="1">
    <citation type="submission" date="2016-02" db="EMBL/GenBank/DDBJ databases">
        <authorList>
            <person name="Wibberg D."/>
        </authorList>
    </citation>
    <scope>NUCLEOTIDE SEQUENCE [LARGE SCALE GENOMIC DNA]</scope>
</reference>
<evidence type="ECO:0000256" key="1">
    <source>
        <dbReference type="SAM" id="MobiDB-lite"/>
    </source>
</evidence>
<keyword evidence="3" id="KW-1185">Reference proteome</keyword>
<dbReference type="AlphaFoldDB" id="A0A1C3P6G6"/>